<proteinExistence type="predicted"/>
<dbReference type="EMBL" id="VOFY01000011">
    <property type="protein sequence ID" value="KAA8588399.1"/>
    <property type="molecule type" value="Genomic_DNA"/>
</dbReference>
<dbReference type="GO" id="GO:0005737">
    <property type="term" value="C:cytoplasm"/>
    <property type="evidence" value="ECO:0007669"/>
    <property type="project" value="TreeGrafter"/>
</dbReference>
<dbReference type="Proteomes" id="UP000327493">
    <property type="component" value="Chromosome 11"/>
</dbReference>
<keyword evidence="2" id="KW-1185">Reference proteome</keyword>
<reference evidence="1 2" key="1">
    <citation type="submission" date="2019-08" db="EMBL/GenBank/DDBJ databases">
        <title>A chromosome-level genome assembly, high-density linkage maps, and genome scans reveal the genomic architecture of hybrid incompatibilities underlying speciation via character displacement in darters (Percidae: Etheostominae).</title>
        <authorList>
            <person name="Moran R.L."/>
            <person name="Catchen J.M."/>
            <person name="Fuller R.C."/>
        </authorList>
    </citation>
    <scope>NUCLEOTIDE SEQUENCE [LARGE SCALE GENOMIC DNA]</scope>
    <source>
        <strain evidence="1">EspeVRDwgs_2016</strain>
        <tissue evidence="1">Muscle</tissue>
    </source>
</reference>
<dbReference type="Gene3D" id="3.90.190.10">
    <property type="entry name" value="Protein tyrosine phosphatase superfamily"/>
    <property type="match status" value="1"/>
</dbReference>
<dbReference type="PANTHER" id="PTHR46377">
    <property type="entry name" value="DUAL SPECIFICITY PROTEIN PHOSPHATASE 19"/>
    <property type="match status" value="1"/>
</dbReference>
<evidence type="ECO:0000313" key="2">
    <source>
        <dbReference type="Proteomes" id="UP000327493"/>
    </source>
</evidence>
<organism evidence="1 2">
    <name type="scientific">Etheostoma spectabile</name>
    <name type="common">orangethroat darter</name>
    <dbReference type="NCBI Taxonomy" id="54343"/>
    <lineage>
        <taxon>Eukaryota</taxon>
        <taxon>Metazoa</taxon>
        <taxon>Chordata</taxon>
        <taxon>Craniata</taxon>
        <taxon>Vertebrata</taxon>
        <taxon>Euteleostomi</taxon>
        <taxon>Actinopterygii</taxon>
        <taxon>Neopterygii</taxon>
        <taxon>Teleostei</taxon>
        <taxon>Neoteleostei</taxon>
        <taxon>Acanthomorphata</taxon>
        <taxon>Eupercaria</taxon>
        <taxon>Perciformes</taxon>
        <taxon>Percoidei</taxon>
        <taxon>Percidae</taxon>
        <taxon>Etheostomatinae</taxon>
        <taxon>Etheostoma</taxon>
    </lineage>
</organism>
<name>A0A5J5D4J5_9PERO</name>
<dbReference type="AlphaFoldDB" id="A0A5J5D4J5"/>
<comment type="caution">
    <text evidence="1">The sequence shown here is derived from an EMBL/GenBank/DDBJ whole genome shotgun (WGS) entry which is preliminary data.</text>
</comment>
<accession>A0A5J5D4J5</accession>
<dbReference type="PANTHER" id="PTHR46377:SF1">
    <property type="entry name" value="DUAL SPECIFICITY PROTEIN PHOSPHATASE 19"/>
    <property type="match status" value="1"/>
</dbReference>
<gene>
    <name evidence="1" type="ORF">FQN60_001593</name>
</gene>
<dbReference type="GO" id="GO:0008579">
    <property type="term" value="F:JUN kinase phosphatase activity"/>
    <property type="evidence" value="ECO:0007669"/>
    <property type="project" value="TreeGrafter"/>
</dbReference>
<dbReference type="SUPFAM" id="SSF52799">
    <property type="entry name" value="(Phosphotyrosine protein) phosphatases II"/>
    <property type="match status" value="1"/>
</dbReference>
<evidence type="ECO:0000313" key="1">
    <source>
        <dbReference type="EMBL" id="KAA8588399.1"/>
    </source>
</evidence>
<dbReference type="InterPro" id="IPR029021">
    <property type="entry name" value="Prot-tyrosine_phosphatase-like"/>
</dbReference>
<sequence length="85" mass="9173">MSPGVGEDGEGGGGVSHILNVAFGVENAFPDLFIYKTVSILDHPDADLLLHIQDCCDFIQQARNEFGSGCSERHARPDNWDTAVV</sequence>
<protein>
    <submittedName>
        <fullName evidence="1">Uncharacterized protein</fullName>
    </submittedName>
</protein>